<proteinExistence type="predicted"/>
<dbReference type="AlphaFoldDB" id="A0A3P6RP09"/>
<protein>
    <submittedName>
        <fullName evidence="1">Uncharacterized protein</fullName>
    </submittedName>
</protein>
<sequence length="75" mass="8444">MFGFSIIKFTVERISDEQLNAILNSDLFEGDIQGIDTTAIHAPLLRDEPTDPYDYIFKLPVHLSIVICASIFSNL</sequence>
<keyword evidence="2" id="KW-1185">Reference proteome</keyword>
<evidence type="ECO:0000313" key="1">
    <source>
        <dbReference type="EMBL" id="VDK62019.1"/>
    </source>
</evidence>
<evidence type="ECO:0000313" key="2">
    <source>
        <dbReference type="Proteomes" id="UP000271098"/>
    </source>
</evidence>
<organism evidence="1 2">
    <name type="scientific">Gongylonema pulchrum</name>
    <dbReference type="NCBI Taxonomy" id="637853"/>
    <lineage>
        <taxon>Eukaryota</taxon>
        <taxon>Metazoa</taxon>
        <taxon>Ecdysozoa</taxon>
        <taxon>Nematoda</taxon>
        <taxon>Chromadorea</taxon>
        <taxon>Rhabditida</taxon>
        <taxon>Spirurina</taxon>
        <taxon>Spiruromorpha</taxon>
        <taxon>Spiruroidea</taxon>
        <taxon>Gongylonematidae</taxon>
        <taxon>Gongylonema</taxon>
    </lineage>
</organism>
<reference evidence="1 2" key="1">
    <citation type="submission" date="2018-11" db="EMBL/GenBank/DDBJ databases">
        <authorList>
            <consortium name="Pathogen Informatics"/>
        </authorList>
    </citation>
    <scope>NUCLEOTIDE SEQUENCE [LARGE SCALE GENOMIC DNA]</scope>
</reference>
<name>A0A3P6RP09_9BILA</name>
<gene>
    <name evidence="1" type="ORF">GPUH_LOCUS8347</name>
</gene>
<dbReference type="EMBL" id="UYRT01024101">
    <property type="protein sequence ID" value="VDK62019.1"/>
    <property type="molecule type" value="Genomic_DNA"/>
</dbReference>
<accession>A0A3P6RP09</accession>
<dbReference type="OrthoDB" id="5900053at2759"/>
<dbReference type="Proteomes" id="UP000271098">
    <property type="component" value="Unassembled WGS sequence"/>
</dbReference>